<feature type="region of interest" description="Disordered" evidence="1">
    <location>
        <begin position="44"/>
        <end position="64"/>
    </location>
</feature>
<keyword evidence="3" id="KW-1185">Reference proteome</keyword>
<evidence type="ECO:0000256" key="1">
    <source>
        <dbReference type="SAM" id="MobiDB-lite"/>
    </source>
</evidence>
<dbReference type="Proteomes" id="UP000299102">
    <property type="component" value="Unassembled WGS sequence"/>
</dbReference>
<reference evidence="2 3" key="1">
    <citation type="journal article" date="2019" name="Commun. Biol.">
        <title>The bagworm genome reveals a unique fibroin gene that provides high tensile strength.</title>
        <authorList>
            <person name="Kono N."/>
            <person name="Nakamura H."/>
            <person name="Ohtoshi R."/>
            <person name="Tomita M."/>
            <person name="Numata K."/>
            <person name="Arakawa K."/>
        </authorList>
    </citation>
    <scope>NUCLEOTIDE SEQUENCE [LARGE SCALE GENOMIC DNA]</scope>
</reference>
<protein>
    <submittedName>
        <fullName evidence="2">Uncharacterized protein</fullName>
    </submittedName>
</protein>
<dbReference type="EMBL" id="BGZK01002756">
    <property type="protein sequence ID" value="GBP96231.1"/>
    <property type="molecule type" value="Genomic_DNA"/>
</dbReference>
<accession>A0A4C2A5R4</accession>
<name>A0A4C2A5R4_EUMVA</name>
<sequence>MNICVARRVQSPGADASLESSARVAAASLRLVVSQNIISYSDSSKSRHRDFDSNSFVPPQRGLGLTDRRRHRRDVNAQNRCFVHLSPVCSSWVKVLNHGTLQVKPFEIETLIRKEIRIESETESRIENGARIRIESETETEIENGTRGEN</sequence>
<evidence type="ECO:0000313" key="3">
    <source>
        <dbReference type="Proteomes" id="UP000299102"/>
    </source>
</evidence>
<dbReference type="AlphaFoldDB" id="A0A4C2A5R4"/>
<proteinExistence type="predicted"/>
<feature type="region of interest" description="Disordered" evidence="1">
    <location>
        <begin position="131"/>
        <end position="150"/>
    </location>
</feature>
<comment type="caution">
    <text evidence="2">The sequence shown here is derived from an EMBL/GenBank/DDBJ whole genome shotgun (WGS) entry which is preliminary data.</text>
</comment>
<organism evidence="2 3">
    <name type="scientific">Eumeta variegata</name>
    <name type="common">Bagworm moth</name>
    <name type="synonym">Eumeta japonica</name>
    <dbReference type="NCBI Taxonomy" id="151549"/>
    <lineage>
        <taxon>Eukaryota</taxon>
        <taxon>Metazoa</taxon>
        <taxon>Ecdysozoa</taxon>
        <taxon>Arthropoda</taxon>
        <taxon>Hexapoda</taxon>
        <taxon>Insecta</taxon>
        <taxon>Pterygota</taxon>
        <taxon>Neoptera</taxon>
        <taxon>Endopterygota</taxon>
        <taxon>Lepidoptera</taxon>
        <taxon>Glossata</taxon>
        <taxon>Ditrysia</taxon>
        <taxon>Tineoidea</taxon>
        <taxon>Psychidae</taxon>
        <taxon>Oiketicinae</taxon>
        <taxon>Eumeta</taxon>
    </lineage>
</organism>
<evidence type="ECO:0000313" key="2">
    <source>
        <dbReference type="EMBL" id="GBP96231.1"/>
    </source>
</evidence>
<gene>
    <name evidence="2" type="ORF">EVAR_69613_1</name>
</gene>